<feature type="transmembrane region" description="Helical" evidence="6">
    <location>
        <begin position="103"/>
        <end position="124"/>
    </location>
</feature>
<dbReference type="InterPro" id="IPR049326">
    <property type="entry name" value="Rhodopsin_dom_fungi"/>
</dbReference>
<gene>
    <name evidence="8" type="ORF">BT63DRAFT_112947</name>
</gene>
<dbReference type="EMBL" id="MU004244">
    <property type="protein sequence ID" value="KAF2663838.1"/>
    <property type="molecule type" value="Genomic_DNA"/>
</dbReference>
<evidence type="ECO:0000256" key="6">
    <source>
        <dbReference type="SAM" id="Phobius"/>
    </source>
</evidence>
<evidence type="ECO:0000256" key="2">
    <source>
        <dbReference type="ARBA" id="ARBA00022692"/>
    </source>
</evidence>
<feature type="transmembrane region" description="Helical" evidence="6">
    <location>
        <begin position="185"/>
        <end position="206"/>
    </location>
</feature>
<keyword evidence="2 6" id="KW-0812">Transmembrane</keyword>
<dbReference type="Proteomes" id="UP000799302">
    <property type="component" value="Unassembled WGS sequence"/>
</dbReference>
<feature type="transmembrane region" description="Helical" evidence="6">
    <location>
        <begin position="20"/>
        <end position="43"/>
    </location>
</feature>
<feature type="transmembrane region" description="Helical" evidence="6">
    <location>
        <begin position="55"/>
        <end position="83"/>
    </location>
</feature>
<comment type="similarity">
    <text evidence="5">Belongs to the SAT4 family.</text>
</comment>
<feature type="transmembrane region" description="Helical" evidence="6">
    <location>
        <begin position="131"/>
        <end position="153"/>
    </location>
</feature>
<feature type="domain" description="Rhodopsin" evidence="7">
    <location>
        <begin position="39"/>
        <end position="282"/>
    </location>
</feature>
<comment type="subcellular location">
    <subcellularLocation>
        <location evidence="1">Membrane</location>
        <topology evidence="1">Multi-pass membrane protein</topology>
    </subcellularLocation>
</comment>
<name>A0A6A6TYB0_9PEZI</name>
<proteinExistence type="inferred from homology"/>
<keyword evidence="3 6" id="KW-1133">Transmembrane helix</keyword>
<dbReference type="InterPro" id="IPR052337">
    <property type="entry name" value="SAT4-like"/>
</dbReference>
<keyword evidence="4 6" id="KW-0472">Membrane</keyword>
<dbReference type="PANTHER" id="PTHR33048:SF96">
    <property type="entry name" value="INTEGRAL MEMBRANE PROTEIN"/>
    <property type="match status" value="1"/>
</dbReference>
<organism evidence="8 9">
    <name type="scientific">Microthyrium microscopicum</name>
    <dbReference type="NCBI Taxonomy" id="703497"/>
    <lineage>
        <taxon>Eukaryota</taxon>
        <taxon>Fungi</taxon>
        <taxon>Dikarya</taxon>
        <taxon>Ascomycota</taxon>
        <taxon>Pezizomycotina</taxon>
        <taxon>Dothideomycetes</taxon>
        <taxon>Dothideomycetes incertae sedis</taxon>
        <taxon>Microthyriales</taxon>
        <taxon>Microthyriaceae</taxon>
        <taxon>Microthyrium</taxon>
    </lineage>
</organism>
<evidence type="ECO:0000256" key="3">
    <source>
        <dbReference type="ARBA" id="ARBA00022989"/>
    </source>
</evidence>
<dbReference type="GO" id="GO:0016020">
    <property type="term" value="C:membrane"/>
    <property type="evidence" value="ECO:0007669"/>
    <property type="project" value="UniProtKB-SubCell"/>
</dbReference>
<evidence type="ECO:0000256" key="1">
    <source>
        <dbReference type="ARBA" id="ARBA00004141"/>
    </source>
</evidence>
<evidence type="ECO:0000256" key="5">
    <source>
        <dbReference type="ARBA" id="ARBA00038359"/>
    </source>
</evidence>
<dbReference type="AlphaFoldDB" id="A0A6A6TYB0"/>
<accession>A0A6A6TYB0</accession>
<feature type="transmembrane region" description="Helical" evidence="6">
    <location>
        <begin position="218"/>
        <end position="240"/>
    </location>
</feature>
<dbReference type="PANTHER" id="PTHR33048">
    <property type="entry name" value="PTH11-LIKE INTEGRAL MEMBRANE PROTEIN (AFU_ORTHOLOGUE AFUA_5G11245)"/>
    <property type="match status" value="1"/>
</dbReference>
<sequence length="408" mass="45435">MAGNDDTGPTIKITRVPPNIITPSLVTIFGVICYAVVGLRLFTRACILKKLGNDDYIMLLALVAFTIYCAGLLLVHLTVVGRYSLTLDEWQASLTYLLITESSYALTIGILKISLAIFFLRAICIQKWHKYTVYMAVTLSSLLSVAFFFFTIFQCGTFRNILEFSLKRATGEKCVSGPGAVAMGYTHAIITLTTDLTFALLPMWVLKDTLMGKREKATVVFILTLAVGGSVASIVRLKFIPFLGSTSLDFYATSLGLGQWSLIEGGLGITAACLATLRPLFRSLIRPIRVRNSSRPSTPNKLRKRGYSVDSYGHYVRKSSISKPYITPSSDSKVELRTRDNPKFYNMYSPTSSNGEWDKPTLLESQTWEAQQQSDPLSLLAPLSRVPQARLENGRLVRYDRRNSYPPR</sequence>
<dbReference type="OrthoDB" id="4682787at2759"/>
<evidence type="ECO:0000313" key="9">
    <source>
        <dbReference type="Proteomes" id="UP000799302"/>
    </source>
</evidence>
<evidence type="ECO:0000259" key="7">
    <source>
        <dbReference type="Pfam" id="PF20684"/>
    </source>
</evidence>
<evidence type="ECO:0000256" key="4">
    <source>
        <dbReference type="ARBA" id="ARBA00023136"/>
    </source>
</evidence>
<reference evidence="8" key="1">
    <citation type="journal article" date="2020" name="Stud. Mycol.">
        <title>101 Dothideomycetes genomes: a test case for predicting lifestyles and emergence of pathogens.</title>
        <authorList>
            <person name="Haridas S."/>
            <person name="Albert R."/>
            <person name="Binder M."/>
            <person name="Bloem J."/>
            <person name="Labutti K."/>
            <person name="Salamov A."/>
            <person name="Andreopoulos B."/>
            <person name="Baker S."/>
            <person name="Barry K."/>
            <person name="Bills G."/>
            <person name="Bluhm B."/>
            <person name="Cannon C."/>
            <person name="Castanera R."/>
            <person name="Culley D."/>
            <person name="Daum C."/>
            <person name="Ezra D."/>
            <person name="Gonzalez J."/>
            <person name="Henrissat B."/>
            <person name="Kuo A."/>
            <person name="Liang C."/>
            <person name="Lipzen A."/>
            <person name="Lutzoni F."/>
            <person name="Magnuson J."/>
            <person name="Mondo S."/>
            <person name="Nolan M."/>
            <person name="Ohm R."/>
            <person name="Pangilinan J."/>
            <person name="Park H.-J."/>
            <person name="Ramirez L."/>
            <person name="Alfaro M."/>
            <person name="Sun H."/>
            <person name="Tritt A."/>
            <person name="Yoshinaga Y."/>
            <person name="Zwiers L.-H."/>
            <person name="Turgeon B."/>
            <person name="Goodwin S."/>
            <person name="Spatafora J."/>
            <person name="Crous P."/>
            <person name="Grigoriev I."/>
        </authorList>
    </citation>
    <scope>NUCLEOTIDE SEQUENCE</scope>
    <source>
        <strain evidence="8">CBS 115976</strain>
    </source>
</reference>
<evidence type="ECO:0000313" key="8">
    <source>
        <dbReference type="EMBL" id="KAF2663838.1"/>
    </source>
</evidence>
<keyword evidence="9" id="KW-1185">Reference proteome</keyword>
<feature type="transmembrane region" description="Helical" evidence="6">
    <location>
        <begin position="260"/>
        <end position="281"/>
    </location>
</feature>
<protein>
    <recommendedName>
        <fullName evidence="7">Rhodopsin domain-containing protein</fullName>
    </recommendedName>
</protein>
<dbReference type="Pfam" id="PF20684">
    <property type="entry name" value="Fung_rhodopsin"/>
    <property type="match status" value="1"/>
</dbReference>